<organism evidence="2">
    <name type="scientific">Enterobius vermicularis</name>
    <name type="common">Human pinworm</name>
    <dbReference type="NCBI Taxonomy" id="51028"/>
    <lineage>
        <taxon>Eukaryota</taxon>
        <taxon>Metazoa</taxon>
        <taxon>Ecdysozoa</taxon>
        <taxon>Nematoda</taxon>
        <taxon>Chromadorea</taxon>
        <taxon>Rhabditida</taxon>
        <taxon>Spirurina</taxon>
        <taxon>Oxyuridomorpha</taxon>
        <taxon>Oxyuroidea</taxon>
        <taxon>Oxyuridae</taxon>
        <taxon>Enterobius</taxon>
    </lineage>
</organism>
<dbReference type="InterPro" id="IPR008974">
    <property type="entry name" value="TRAF-like"/>
</dbReference>
<dbReference type="SUPFAM" id="SSF49599">
    <property type="entry name" value="TRAF domain-like"/>
    <property type="match status" value="1"/>
</dbReference>
<dbReference type="AlphaFoldDB" id="A0A0N4UU63"/>
<protein>
    <submittedName>
        <fullName evidence="2">MATH domain-containing protein</fullName>
    </submittedName>
</protein>
<accession>A0A0N4UU63</accession>
<dbReference type="PANTHER" id="PTHR47022:SF1">
    <property type="entry name" value="BTB AND MATH DOMAIN-CONTAINING PROTEIN 36-RELATED"/>
    <property type="match status" value="1"/>
</dbReference>
<dbReference type="PANTHER" id="PTHR47022">
    <property type="entry name" value="BTB AND MATH DOMAIN-CONTAINING PROTEIN 36-RELATED"/>
    <property type="match status" value="1"/>
</dbReference>
<evidence type="ECO:0000313" key="2">
    <source>
        <dbReference type="WBParaSite" id="EVEC_0000090601-mRNA-1"/>
    </source>
</evidence>
<dbReference type="InterPro" id="IPR002083">
    <property type="entry name" value="MATH/TRAF_dom"/>
</dbReference>
<reference evidence="2" key="1">
    <citation type="submission" date="2017-02" db="UniProtKB">
        <authorList>
            <consortium name="WormBaseParasite"/>
        </authorList>
    </citation>
    <scope>IDENTIFICATION</scope>
</reference>
<name>A0A0N4UU63_ENTVE</name>
<feature type="domain" description="MATH" evidence="1">
    <location>
        <begin position="8"/>
        <end position="135"/>
    </location>
</feature>
<proteinExistence type="predicted"/>
<evidence type="ECO:0000259" key="1">
    <source>
        <dbReference type="PROSITE" id="PS50144"/>
    </source>
</evidence>
<dbReference type="WBParaSite" id="EVEC_0000090601-mRNA-1">
    <property type="protein sequence ID" value="EVEC_0000090601-mRNA-1"/>
    <property type="gene ID" value="EVEC_0000090601"/>
</dbReference>
<dbReference type="Gene3D" id="2.60.210.10">
    <property type="entry name" value="Apoptosis, Tumor Necrosis Factor Receptor Associated Protein 2, Chain A"/>
    <property type="match status" value="1"/>
</dbReference>
<sequence>LSPTCSKTGAIKLKILGFDSQYTEVASPVCEIYGFHWKSVAIPEREGDEKDPKYLSVYVSCNDGYVSNLWECKAKITLRLISQKRGIKDFVIEKSTTFGAKQNECEFLKFIERDYIKNPDNGYICRDEVTIETCITVEEVKGVRPYLALNFLEKSENSDYVLKVGGKELYINKELKQDF</sequence>
<dbReference type="Pfam" id="PF22486">
    <property type="entry name" value="MATH_2"/>
    <property type="match status" value="1"/>
</dbReference>
<dbReference type="PROSITE" id="PS50144">
    <property type="entry name" value="MATH"/>
    <property type="match status" value="1"/>
</dbReference>